<protein>
    <submittedName>
        <fullName evidence="1">Uncharacterized protein</fullName>
    </submittedName>
</protein>
<evidence type="ECO:0000313" key="2">
    <source>
        <dbReference type="Proteomes" id="UP000008808"/>
    </source>
</evidence>
<dbReference type="InterPro" id="IPR041854">
    <property type="entry name" value="BFD-like_2Fe2S-bd_dom_sf"/>
</dbReference>
<dbReference type="OrthoDB" id="7428628at2"/>
<dbReference type="STRING" id="314225.ELI_01070"/>
<dbReference type="RefSeq" id="WP_011413182.1">
    <property type="nucleotide sequence ID" value="NC_007722.1"/>
</dbReference>
<dbReference type="AlphaFoldDB" id="Q2NDD5"/>
<dbReference type="HOGENOM" id="CLU_159205_3_2_5"/>
<proteinExistence type="predicted"/>
<organism evidence="1 2">
    <name type="scientific">Erythrobacter litoralis (strain HTCC2594)</name>
    <dbReference type="NCBI Taxonomy" id="314225"/>
    <lineage>
        <taxon>Bacteria</taxon>
        <taxon>Pseudomonadati</taxon>
        <taxon>Pseudomonadota</taxon>
        <taxon>Alphaproteobacteria</taxon>
        <taxon>Sphingomonadales</taxon>
        <taxon>Erythrobacteraceae</taxon>
        <taxon>Erythrobacter/Porphyrobacter group</taxon>
        <taxon>Erythrobacter</taxon>
    </lineage>
</organism>
<sequence length="62" mass="6778">MYVCICNAIREAELRAVAHRTSGDAEEAYAALGKVPNCGNCLCEADEILFEERELSCKRVAA</sequence>
<dbReference type="Gene3D" id="1.10.10.1100">
    <property type="entry name" value="BFD-like [2Fe-2S]-binding domain"/>
    <property type="match status" value="1"/>
</dbReference>
<keyword evidence="2" id="KW-1185">Reference proteome</keyword>
<dbReference type="KEGG" id="eli:ELI_01070"/>
<accession>Q2NDD5</accession>
<dbReference type="eggNOG" id="COG2906">
    <property type="taxonomic scope" value="Bacteria"/>
</dbReference>
<dbReference type="Proteomes" id="UP000008808">
    <property type="component" value="Chromosome"/>
</dbReference>
<evidence type="ECO:0000313" key="1">
    <source>
        <dbReference type="EMBL" id="ABC62306.1"/>
    </source>
</evidence>
<dbReference type="EMBL" id="CP000157">
    <property type="protein sequence ID" value="ABC62306.1"/>
    <property type="molecule type" value="Genomic_DNA"/>
</dbReference>
<reference evidence="2" key="1">
    <citation type="journal article" date="2009" name="J. Bacteriol.">
        <title>Complete genome sequence of Erythrobacter litoralis HTCC2594.</title>
        <authorList>
            <person name="Oh H.M."/>
            <person name="Giovannoni S.J."/>
            <person name="Ferriera S."/>
            <person name="Johnson J."/>
            <person name="Cho J.C."/>
        </authorList>
    </citation>
    <scope>NUCLEOTIDE SEQUENCE [LARGE SCALE GENOMIC DNA]</scope>
    <source>
        <strain evidence="2">HTCC2594</strain>
    </source>
</reference>
<gene>
    <name evidence="1" type="ordered locus">ELI_01070</name>
</gene>
<name>Q2NDD5_ERYLH</name>